<keyword evidence="4" id="KW-1185">Reference proteome</keyword>
<proteinExistence type="predicted"/>
<evidence type="ECO:0000313" key="3">
    <source>
        <dbReference type="EMBL" id="EXX60473.1"/>
    </source>
</evidence>
<evidence type="ECO:0000256" key="1">
    <source>
        <dbReference type="SAM" id="MobiDB-lite"/>
    </source>
</evidence>
<accession>A0A015M0P7</accession>
<sequence>MSRNEQSWAATKDDSIIVNSLFENIVLFFMTVFVLLCGSDNNNNSSTQHEIQIHHFFLPQQHKALYNILKNYSSKQDSHQPHGIMNHNHHGRKNPSIAAN</sequence>
<dbReference type="OrthoDB" id="2308133at2759"/>
<reference evidence="3 4" key="1">
    <citation type="submission" date="2014-02" db="EMBL/GenBank/DDBJ databases">
        <title>Single nucleus genome sequencing reveals high similarity among nuclei of an endomycorrhizal fungus.</title>
        <authorList>
            <person name="Lin K."/>
            <person name="Geurts R."/>
            <person name="Zhang Z."/>
            <person name="Limpens E."/>
            <person name="Saunders D.G."/>
            <person name="Mu D."/>
            <person name="Pang E."/>
            <person name="Cao H."/>
            <person name="Cha H."/>
            <person name="Lin T."/>
            <person name="Zhou Q."/>
            <person name="Shang Y."/>
            <person name="Li Y."/>
            <person name="Ivanov S."/>
            <person name="Sharma T."/>
            <person name="Velzen R.V."/>
            <person name="Ruijter N.D."/>
            <person name="Aanen D.K."/>
            <person name="Win J."/>
            <person name="Kamoun S."/>
            <person name="Bisseling T."/>
            <person name="Huang S."/>
        </authorList>
    </citation>
    <scope>NUCLEOTIDE SEQUENCE [LARGE SCALE GENOMIC DNA]</scope>
    <source>
        <strain evidence="4">DAOM197198w</strain>
    </source>
</reference>
<name>A0A015M0P7_RHIIW</name>
<dbReference type="HOGENOM" id="CLU_2307500_0_0_1"/>
<keyword evidence="2" id="KW-1133">Transmembrane helix</keyword>
<gene>
    <name evidence="3" type="ORF">RirG_179580</name>
</gene>
<dbReference type="AlphaFoldDB" id="A0A015M0P7"/>
<comment type="caution">
    <text evidence="3">The sequence shown here is derived from an EMBL/GenBank/DDBJ whole genome shotgun (WGS) entry which is preliminary data.</text>
</comment>
<organism evidence="3 4">
    <name type="scientific">Rhizophagus irregularis (strain DAOM 197198w)</name>
    <name type="common">Glomus intraradices</name>
    <dbReference type="NCBI Taxonomy" id="1432141"/>
    <lineage>
        <taxon>Eukaryota</taxon>
        <taxon>Fungi</taxon>
        <taxon>Fungi incertae sedis</taxon>
        <taxon>Mucoromycota</taxon>
        <taxon>Glomeromycotina</taxon>
        <taxon>Glomeromycetes</taxon>
        <taxon>Glomerales</taxon>
        <taxon>Glomeraceae</taxon>
        <taxon>Rhizophagus</taxon>
    </lineage>
</organism>
<protein>
    <submittedName>
        <fullName evidence="3">Uncharacterized protein</fullName>
    </submittedName>
</protein>
<dbReference type="EMBL" id="JEMT01025921">
    <property type="protein sequence ID" value="EXX60473.1"/>
    <property type="molecule type" value="Genomic_DNA"/>
</dbReference>
<keyword evidence="2" id="KW-0812">Transmembrane</keyword>
<keyword evidence="2" id="KW-0472">Membrane</keyword>
<evidence type="ECO:0000313" key="4">
    <source>
        <dbReference type="Proteomes" id="UP000022910"/>
    </source>
</evidence>
<evidence type="ECO:0000256" key="2">
    <source>
        <dbReference type="SAM" id="Phobius"/>
    </source>
</evidence>
<feature type="transmembrane region" description="Helical" evidence="2">
    <location>
        <begin position="16"/>
        <end position="37"/>
    </location>
</feature>
<dbReference type="Proteomes" id="UP000022910">
    <property type="component" value="Unassembled WGS sequence"/>
</dbReference>
<feature type="region of interest" description="Disordered" evidence="1">
    <location>
        <begin position="74"/>
        <end position="100"/>
    </location>
</feature>